<evidence type="ECO:0000313" key="6">
    <source>
        <dbReference type="Proteomes" id="UP000601522"/>
    </source>
</evidence>
<dbReference type="AlphaFoldDB" id="A0A926F0Y2"/>
<keyword evidence="2" id="KW-0547">Nucleotide-binding</keyword>
<organism evidence="5 6">
    <name type="scientific">Wansuia hejianensis</name>
    <dbReference type="NCBI Taxonomy" id="2763667"/>
    <lineage>
        <taxon>Bacteria</taxon>
        <taxon>Bacillati</taxon>
        <taxon>Bacillota</taxon>
        <taxon>Clostridia</taxon>
        <taxon>Lachnospirales</taxon>
        <taxon>Lachnospiraceae</taxon>
        <taxon>Wansuia</taxon>
    </lineage>
</organism>
<evidence type="ECO:0000256" key="3">
    <source>
        <dbReference type="ARBA" id="ARBA00022840"/>
    </source>
</evidence>
<dbReference type="InterPro" id="IPR016030">
    <property type="entry name" value="CblAdoTrfase-like"/>
</dbReference>
<evidence type="ECO:0000256" key="1">
    <source>
        <dbReference type="ARBA" id="ARBA00022679"/>
    </source>
</evidence>
<proteinExistence type="predicted"/>
<dbReference type="GO" id="GO:0005524">
    <property type="term" value="F:ATP binding"/>
    <property type="evidence" value="ECO:0007669"/>
    <property type="project" value="UniProtKB-KW"/>
</dbReference>
<dbReference type="SUPFAM" id="SSF89028">
    <property type="entry name" value="Cobalamin adenosyltransferase-like"/>
    <property type="match status" value="1"/>
</dbReference>
<keyword evidence="3" id="KW-0067">ATP-binding</keyword>
<gene>
    <name evidence="5" type="ORF">H8689_01770</name>
</gene>
<protein>
    <submittedName>
        <fullName evidence="5">ATP--cob(I)alamin adenosyltransferase</fullName>
    </submittedName>
</protein>
<keyword evidence="1" id="KW-0808">Transferase</keyword>
<comment type="caution">
    <text evidence="5">The sequence shown here is derived from an EMBL/GenBank/DDBJ whole genome shotgun (WGS) entry which is preliminary data.</text>
</comment>
<dbReference type="Gene3D" id="1.20.1200.10">
    <property type="entry name" value="Cobalamin adenosyltransferase-like"/>
    <property type="match status" value="1"/>
</dbReference>
<accession>A0A926F0Y2</accession>
<evidence type="ECO:0000256" key="2">
    <source>
        <dbReference type="ARBA" id="ARBA00022741"/>
    </source>
</evidence>
<dbReference type="Pfam" id="PF01923">
    <property type="entry name" value="Cob_adeno_trans"/>
    <property type="match status" value="1"/>
</dbReference>
<reference evidence="5 6" key="1">
    <citation type="submission" date="2020-08" db="EMBL/GenBank/DDBJ databases">
        <title>Genome public.</title>
        <authorList>
            <person name="Liu C."/>
            <person name="Sun Q."/>
        </authorList>
    </citation>
    <scope>NUCLEOTIDE SEQUENCE [LARGE SCALE GENOMIC DNA]</scope>
    <source>
        <strain evidence="5 6">NSJ-26</strain>
    </source>
</reference>
<evidence type="ECO:0000313" key="5">
    <source>
        <dbReference type="EMBL" id="MBC8589870.1"/>
    </source>
</evidence>
<feature type="domain" description="Cobalamin adenosyltransferase-like" evidence="4">
    <location>
        <begin position="31"/>
        <end position="157"/>
    </location>
</feature>
<dbReference type="EMBL" id="JACRTK010000001">
    <property type="protein sequence ID" value="MBC8589870.1"/>
    <property type="molecule type" value="Genomic_DNA"/>
</dbReference>
<dbReference type="GO" id="GO:0016740">
    <property type="term" value="F:transferase activity"/>
    <property type="evidence" value="ECO:0007669"/>
    <property type="project" value="UniProtKB-KW"/>
</dbReference>
<dbReference type="InterPro" id="IPR036451">
    <property type="entry name" value="CblAdoTrfase-like_sf"/>
</dbReference>
<evidence type="ECO:0000259" key="4">
    <source>
        <dbReference type="Pfam" id="PF01923"/>
    </source>
</evidence>
<name>A0A926F0Y2_9FIRM</name>
<keyword evidence="6" id="KW-1185">Reference proteome</keyword>
<sequence length="175" mass="20435">MKKNIYRSKYEAYPFLSDDAEDLRCDFEILTDELTSHIGLLRSLVKDEILKDELLKIGDLVYHINPSIRTFVSVTEEELNWLKQCTDRLYDQVKDRCDRFVLPQGCESAAQAHILRSKFKALVRLLYRHSYGGNKVPDILFDFANLLSGYFFNLALKLNKINGVDEIEFISKNYK</sequence>
<dbReference type="Proteomes" id="UP000601522">
    <property type="component" value="Unassembled WGS sequence"/>
</dbReference>
<dbReference type="RefSeq" id="WP_249322682.1">
    <property type="nucleotide sequence ID" value="NZ_JACRTK010000001.1"/>
</dbReference>